<accession>A0ACA9PXT3</accession>
<comment type="caution">
    <text evidence="1">The sequence shown here is derived from an EMBL/GenBank/DDBJ whole genome shotgun (WGS) entry which is preliminary data.</text>
</comment>
<feature type="non-terminal residue" evidence="1">
    <location>
        <position position="1"/>
    </location>
</feature>
<protein>
    <submittedName>
        <fullName evidence="1">3327_t:CDS:1</fullName>
    </submittedName>
</protein>
<keyword evidence="2" id="KW-1185">Reference proteome</keyword>
<dbReference type="Proteomes" id="UP000789366">
    <property type="component" value="Unassembled WGS sequence"/>
</dbReference>
<gene>
    <name evidence="1" type="ORF">SPELUC_LOCUS12685</name>
</gene>
<sequence>ENSEYNSNSGDDLPNLIIDKQQILQYFYASENVQSEEWIIQQEYLHCYRYFHNLPEFEIWHKSISENQHTFYEVIQTGQSQKIKFDQKSTEVTHKKDKIYLYIKNALRIVIKEITGLNLSKDDLLKEEVKKPKNESVLREKSDTAIKIVEKQSSFLSYRNSSNGFDTFDKTLLTICLICEKEHMRKGKSGIEVIRVDNDSRTSKKKKVILHLDRLKSQLQHILQSHSQNNFTAIGKNIKIYNAKIMRSYNSQAKLTSNNWHLMLIKGHCGVGKSNKTTEKIKTLCHSDGFKSYLELDIKKLNLKDTLKLIISSESIYKLEATGYDIIILDKFETIT</sequence>
<reference evidence="1" key="1">
    <citation type="submission" date="2021-06" db="EMBL/GenBank/DDBJ databases">
        <authorList>
            <person name="Kallberg Y."/>
            <person name="Tangrot J."/>
            <person name="Rosling A."/>
        </authorList>
    </citation>
    <scope>NUCLEOTIDE SEQUENCE</scope>
    <source>
        <strain evidence="1">28 12/20/2015</strain>
    </source>
</reference>
<evidence type="ECO:0000313" key="2">
    <source>
        <dbReference type="Proteomes" id="UP000789366"/>
    </source>
</evidence>
<proteinExistence type="predicted"/>
<evidence type="ECO:0000313" key="1">
    <source>
        <dbReference type="EMBL" id="CAG8724807.1"/>
    </source>
</evidence>
<name>A0ACA9PXT3_9GLOM</name>
<organism evidence="1 2">
    <name type="scientific">Cetraspora pellucida</name>
    <dbReference type="NCBI Taxonomy" id="1433469"/>
    <lineage>
        <taxon>Eukaryota</taxon>
        <taxon>Fungi</taxon>
        <taxon>Fungi incertae sedis</taxon>
        <taxon>Mucoromycota</taxon>
        <taxon>Glomeromycotina</taxon>
        <taxon>Glomeromycetes</taxon>
        <taxon>Diversisporales</taxon>
        <taxon>Gigasporaceae</taxon>
        <taxon>Cetraspora</taxon>
    </lineage>
</organism>
<dbReference type="EMBL" id="CAJVPW010030717">
    <property type="protein sequence ID" value="CAG8724807.1"/>
    <property type="molecule type" value="Genomic_DNA"/>
</dbReference>